<comment type="caution">
    <text evidence="1">The sequence shown here is derived from an EMBL/GenBank/DDBJ whole genome shotgun (WGS) entry which is preliminary data.</text>
</comment>
<name>A0ABV4WNP7_9CYAN</name>
<evidence type="ECO:0000313" key="1">
    <source>
        <dbReference type="EMBL" id="MFB2836341.1"/>
    </source>
</evidence>
<accession>A0ABV4WNP7</accession>
<reference evidence="1 2" key="1">
    <citation type="submission" date="2024-09" db="EMBL/GenBank/DDBJ databases">
        <title>Floridaenema gen nov. (Aerosakkonemataceae, Aerosakkonematales ord. nov., Cyanobacteria) from benthic tropical and subtropical fresh waters, with the description of four new species.</title>
        <authorList>
            <person name="Moretto J.A."/>
            <person name="Berthold D.E."/>
            <person name="Lefler F.W."/>
            <person name="Huang I.-S."/>
            <person name="Laughinghouse H. IV."/>
        </authorList>
    </citation>
    <scope>NUCLEOTIDE SEQUENCE [LARGE SCALE GENOMIC DNA]</scope>
    <source>
        <strain evidence="1 2">BLCC-F167</strain>
    </source>
</reference>
<dbReference type="PROSITE" id="PS51257">
    <property type="entry name" value="PROKAR_LIPOPROTEIN"/>
    <property type="match status" value="1"/>
</dbReference>
<dbReference type="EMBL" id="JBHFNT010000148">
    <property type="protein sequence ID" value="MFB2836341.1"/>
    <property type="molecule type" value="Genomic_DNA"/>
</dbReference>
<sequence length="176" mass="19440">MSKPILQVLNNSRFSTLNSFISLLILLSCNLLLTAKTLGQLTPNPNIPIFQGVTINPQFRPDPQIVRGISGGMEFAREIAGRRDTEIGPCTGFVDRNPNHTLLITSPLNYLRVQVISPADTTLIISGPGGTWCNDDYQGKNAGIAGQWLPGTYSIWVGSYRKDRYAPYKILFSEIE</sequence>
<keyword evidence="2" id="KW-1185">Reference proteome</keyword>
<dbReference type="Proteomes" id="UP001576780">
    <property type="component" value="Unassembled WGS sequence"/>
</dbReference>
<proteinExistence type="predicted"/>
<evidence type="ECO:0000313" key="2">
    <source>
        <dbReference type="Proteomes" id="UP001576780"/>
    </source>
</evidence>
<dbReference type="RefSeq" id="WP_413278727.1">
    <property type="nucleotide sequence ID" value="NZ_JBHFNT010000148.1"/>
</dbReference>
<gene>
    <name evidence="1" type="ORF">ACE1CA_17555</name>
</gene>
<organism evidence="1 2">
    <name type="scientific">Floridaenema evergladense BLCC-F167</name>
    <dbReference type="NCBI Taxonomy" id="3153639"/>
    <lineage>
        <taxon>Bacteria</taxon>
        <taxon>Bacillati</taxon>
        <taxon>Cyanobacteriota</taxon>
        <taxon>Cyanophyceae</taxon>
        <taxon>Oscillatoriophycideae</taxon>
        <taxon>Aerosakkonematales</taxon>
        <taxon>Aerosakkonemataceae</taxon>
        <taxon>Floridanema</taxon>
        <taxon>Floridanema evergladense</taxon>
    </lineage>
</organism>
<protein>
    <submittedName>
        <fullName evidence="1">Uncharacterized protein</fullName>
    </submittedName>
</protein>